<dbReference type="Gene3D" id="3.30.930.10">
    <property type="entry name" value="Bira Bifunctional Protein, Domain 2"/>
    <property type="match status" value="2"/>
</dbReference>
<dbReference type="Pfam" id="PF00587">
    <property type="entry name" value="tRNA-synt_2b"/>
    <property type="match status" value="1"/>
</dbReference>
<dbReference type="SUPFAM" id="SSF55826">
    <property type="entry name" value="YbaK/ProRS associated domain"/>
    <property type="match status" value="1"/>
</dbReference>
<dbReference type="InterPro" id="IPR023717">
    <property type="entry name" value="Pro-tRNA-Synthase_IIa_type1"/>
</dbReference>
<evidence type="ECO:0000256" key="7">
    <source>
        <dbReference type="ARBA" id="ARBA00022917"/>
    </source>
</evidence>
<dbReference type="InterPro" id="IPR036621">
    <property type="entry name" value="Anticodon-bd_dom_sf"/>
</dbReference>
<keyword evidence="7 10" id="KW-0648">Protein biosynthesis</keyword>
<evidence type="ECO:0000256" key="6">
    <source>
        <dbReference type="ARBA" id="ARBA00022840"/>
    </source>
</evidence>
<dbReference type="Gene3D" id="3.40.50.800">
    <property type="entry name" value="Anticodon-binding domain"/>
    <property type="match status" value="1"/>
</dbReference>
<dbReference type="RefSeq" id="WP_413256369.1">
    <property type="nucleotide sequence ID" value="NZ_JBHFNS010000025.1"/>
</dbReference>
<comment type="function">
    <text evidence="10">Catalyzes the attachment of proline to tRNA(Pro) in a two-step reaction: proline is first activated by ATP to form Pro-AMP and then transferred to the acceptor end of tRNA(Pro). As ProRS can inadvertently accommodate and process non-cognate amino acids such as alanine and cysteine, to avoid such errors it has two additional distinct editing activities against alanine. One activity is designated as 'pretransfer' editing and involves the tRNA(Pro)-independent hydrolysis of activated Ala-AMP. The other activity is designated 'posttransfer' editing and involves deacylation of mischarged Ala-tRNA(Pro). The misacylated Cys-tRNA(Pro) is not edited by ProRS.</text>
</comment>
<keyword evidence="6 10" id="KW-0067">ATP-binding</keyword>
<dbReference type="CDD" id="cd04334">
    <property type="entry name" value="ProRS-INS"/>
    <property type="match status" value="1"/>
</dbReference>
<dbReference type="PROSITE" id="PS50862">
    <property type="entry name" value="AA_TRNA_LIGASE_II"/>
    <property type="match status" value="1"/>
</dbReference>
<comment type="catalytic activity">
    <reaction evidence="9 10">
        <text>tRNA(Pro) + L-proline + ATP = L-prolyl-tRNA(Pro) + AMP + diphosphate</text>
        <dbReference type="Rhea" id="RHEA:14305"/>
        <dbReference type="Rhea" id="RHEA-COMP:9700"/>
        <dbReference type="Rhea" id="RHEA-COMP:9702"/>
        <dbReference type="ChEBI" id="CHEBI:30616"/>
        <dbReference type="ChEBI" id="CHEBI:33019"/>
        <dbReference type="ChEBI" id="CHEBI:60039"/>
        <dbReference type="ChEBI" id="CHEBI:78442"/>
        <dbReference type="ChEBI" id="CHEBI:78532"/>
        <dbReference type="ChEBI" id="CHEBI:456215"/>
        <dbReference type="EC" id="6.1.1.15"/>
    </reaction>
</comment>
<evidence type="ECO:0000256" key="1">
    <source>
        <dbReference type="ARBA" id="ARBA00004496"/>
    </source>
</evidence>
<keyword evidence="5 10" id="KW-0547">Nucleotide-binding</keyword>
<evidence type="ECO:0000256" key="8">
    <source>
        <dbReference type="ARBA" id="ARBA00023146"/>
    </source>
</evidence>
<dbReference type="EMBL" id="JBHFNS010000025">
    <property type="protein sequence ID" value="MFB2934837.1"/>
    <property type="molecule type" value="Genomic_DNA"/>
</dbReference>
<comment type="subcellular location">
    <subcellularLocation>
        <location evidence="1 10">Cytoplasm</location>
    </subcellularLocation>
</comment>
<reference evidence="12 13" key="1">
    <citation type="submission" date="2024-09" db="EMBL/GenBank/DDBJ databases">
        <title>Floridaenema gen nov. (Aerosakkonemataceae, Aerosakkonematales ord. nov., Cyanobacteria) from benthic tropical and subtropical fresh waters, with the description of four new species.</title>
        <authorList>
            <person name="Moretto J.A."/>
            <person name="Berthold D.E."/>
            <person name="Lefler F.W."/>
            <person name="Huang I.-S."/>
            <person name="Laughinghouse H. IV."/>
        </authorList>
    </citation>
    <scope>NUCLEOTIDE SEQUENCE [LARGE SCALE GENOMIC DNA]</scope>
    <source>
        <strain evidence="12 13">BLCC-F154</strain>
    </source>
</reference>
<organism evidence="12 13">
    <name type="scientific">Floridaenema fluviatile BLCC-F154</name>
    <dbReference type="NCBI Taxonomy" id="3153640"/>
    <lineage>
        <taxon>Bacteria</taxon>
        <taxon>Bacillati</taxon>
        <taxon>Cyanobacteriota</taxon>
        <taxon>Cyanophyceae</taxon>
        <taxon>Oscillatoriophycideae</taxon>
        <taxon>Aerosakkonematales</taxon>
        <taxon>Aerosakkonemataceae</taxon>
        <taxon>Floridanema</taxon>
        <taxon>Floridanema fluviatile</taxon>
    </lineage>
</organism>
<dbReference type="Pfam" id="PF04073">
    <property type="entry name" value="tRNA_edit"/>
    <property type="match status" value="1"/>
</dbReference>
<dbReference type="CDD" id="cd00861">
    <property type="entry name" value="ProRS_anticodon_short"/>
    <property type="match status" value="1"/>
</dbReference>
<dbReference type="InterPro" id="IPR045864">
    <property type="entry name" value="aa-tRNA-synth_II/BPL/LPL"/>
</dbReference>
<sequence length="602" mass="67520">MRLSQMLFVTLREDPAEAEIPSHKLLLRAGYIRRIGSGIYAYLPLMWRVLQKVSQIVREEMNATGAQECLLPQLQPSELWKESGRWDTYTKAEGIMFALVDRQKRELGLGPTHEEVITTVAKDMIRSYRQLPLHLYQIQTKFRDEIRPRFGLMRGREFIMKDGYSFHADEESLQKTYQDMHQAYSNMLRRSGLSFRAVQADSGAIGGSGSQEFMVLAEAGEDEVLYTEDGKYAANVEKAVSLPADAEPSAFTSFEKRATPGTDTIEKLCKFLKCSPTQVVKNVLYQAVYDNGMTVLVLVNIRGDREVNEVKLLNELTKLAGKYGGKTILSLTVPDGETQEKWAAKTLPLGYISPDIGDEYIAANKQVSSKFLRLVDRTVVELKNFVTGSNEAGYHVVGANWNSEFKLPELVVDVRKARPGDRAIHNPKETLKSARGIEVGHIFQLGAKYSQAMGATYTNEQGEEIPLIMGCYGVGVSRLAQAAVEQSYDKDGIIWPVAIAPYHAIISIPNVADSQQMEVGEKLYNQLNQAGIETILDDRNERAGVKFKDADLIGIPYRIVTGRSLKDGKVEIVERATHQSQEIEIDRVVTTLKQWIDEKIQK</sequence>
<dbReference type="CDD" id="cd00779">
    <property type="entry name" value="ProRS_core_prok"/>
    <property type="match status" value="1"/>
</dbReference>
<dbReference type="InterPro" id="IPR004500">
    <property type="entry name" value="Pro-tRNA-synth_IIa_bac-type"/>
</dbReference>
<dbReference type="InterPro" id="IPR050062">
    <property type="entry name" value="Pro-tRNA_synthetase"/>
</dbReference>
<dbReference type="HAMAP" id="MF_01569">
    <property type="entry name" value="Pro_tRNA_synth_type1"/>
    <property type="match status" value="1"/>
</dbReference>
<evidence type="ECO:0000256" key="5">
    <source>
        <dbReference type="ARBA" id="ARBA00022741"/>
    </source>
</evidence>
<dbReference type="InterPro" id="IPR007214">
    <property type="entry name" value="YbaK/aa-tRNA-synth-assoc-dom"/>
</dbReference>
<accession>A0ABV4Y7Q8</accession>
<dbReference type="NCBIfam" id="TIGR00409">
    <property type="entry name" value="proS_fam_II"/>
    <property type="match status" value="1"/>
</dbReference>
<dbReference type="Proteomes" id="UP001576776">
    <property type="component" value="Unassembled WGS sequence"/>
</dbReference>
<dbReference type="PANTHER" id="PTHR42753:SF2">
    <property type="entry name" value="PROLINE--TRNA LIGASE"/>
    <property type="match status" value="1"/>
</dbReference>
<dbReference type="SUPFAM" id="SSF52954">
    <property type="entry name" value="Class II aaRS ABD-related"/>
    <property type="match status" value="1"/>
</dbReference>
<evidence type="ECO:0000256" key="9">
    <source>
        <dbReference type="ARBA" id="ARBA00047671"/>
    </source>
</evidence>
<dbReference type="EC" id="6.1.1.15" evidence="10"/>
<dbReference type="InterPro" id="IPR004154">
    <property type="entry name" value="Anticodon-bd"/>
</dbReference>
<keyword evidence="3 10" id="KW-0963">Cytoplasm</keyword>
<evidence type="ECO:0000313" key="13">
    <source>
        <dbReference type="Proteomes" id="UP001576776"/>
    </source>
</evidence>
<dbReference type="PRINTS" id="PR01046">
    <property type="entry name" value="TRNASYNTHPRO"/>
</dbReference>
<evidence type="ECO:0000256" key="2">
    <source>
        <dbReference type="ARBA" id="ARBA00011738"/>
    </source>
</evidence>
<dbReference type="GO" id="GO:0004827">
    <property type="term" value="F:proline-tRNA ligase activity"/>
    <property type="evidence" value="ECO:0007669"/>
    <property type="project" value="UniProtKB-EC"/>
</dbReference>
<comment type="similarity">
    <text evidence="10">Belongs to the class-II aminoacyl-tRNA synthetase family. ProS type 1 subfamily.</text>
</comment>
<evidence type="ECO:0000256" key="10">
    <source>
        <dbReference type="HAMAP-Rule" id="MF_01569"/>
    </source>
</evidence>
<comment type="domain">
    <text evidence="10">Consists of three domains: the N-terminal catalytic domain, the editing domain and the C-terminal anticodon-binding domain.</text>
</comment>
<dbReference type="InterPro" id="IPR033730">
    <property type="entry name" value="ProRS_core_prok"/>
</dbReference>
<proteinExistence type="inferred from homology"/>
<evidence type="ECO:0000259" key="11">
    <source>
        <dbReference type="PROSITE" id="PS50862"/>
    </source>
</evidence>
<name>A0ABV4Y7Q8_9CYAN</name>
<dbReference type="Pfam" id="PF03129">
    <property type="entry name" value="HGTP_anticodon"/>
    <property type="match status" value="1"/>
</dbReference>
<dbReference type="NCBIfam" id="NF006625">
    <property type="entry name" value="PRK09194.1"/>
    <property type="match status" value="1"/>
</dbReference>
<keyword evidence="13" id="KW-1185">Reference proteome</keyword>
<dbReference type="InterPro" id="IPR002314">
    <property type="entry name" value="aa-tRNA-synt_IIb"/>
</dbReference>
<evidence type="ECO:0000256" key="4">
    <source>
        <dbReference type="ARBA" id="ARBA00022598"/>
    </source>
</evidence>
<dbReference type="InterPro" id="IPR044140">
    <property type="entry name" value="ProRS_anticodon_short"/>
</dbReference>
<keyword evidence="8 10" id="KW-0030">Aminoacyl-tRNA synthetase</keyword>
<comment type="subunit">
    <text evidence="2 10">Homodimer.</text>
</comment>
<dbReference type="InterPro" id="IPR006195">
    <property type="entry name" value="aa-tRNA-synth_II"/>
</dbReference>
<evidence type="ECO:0000313" key="12">
    <source>
        <dbReference type="EMBL" id="MFB2934837.1"/>
    </source>
</evidence>
<keyword evidence="4 10" id="KW-0436">Ligase</keyword>
<dbReference type="PANTHER" id="PTHR42753">
    <property type="entry name" value="MITOCHONDRIAL RIBOSOME PROTEIN L39/PROLYL-TRNA LIGASE FAMILY MEMBER"/>
    <property type="match status" value="1"/>
</dbReference>
<dbReference type="InterPro" id="IPR002316">
    <property type="entry name" value="Pro-tRNA-ligase_IIa"/>
</dbReference>
<dbReference type="SUPFAM" id="SSF55681">
    <property type="entry name" value="Class II aaRS and biotin synthetases"/>
    <property type="match status" value="1"/>
</dbReference>
<gene>
    <name evidence="10 12" type="primary">proS</name>
    <name evidence="12" type="ORF">ACE1B6_06125</name>
</gene>
<dbReference type="InterPro" id="IPR036754">
    <property type="entry name" value="YbaK/aa-tRNA-synt-asso_dom_sf"/>
</dbReference>
<comment type="caution">
    <text evidence="12">The sequence shown here is derived from an EMBL/GenBank/DDBJ whole genome shotgun (WGS) entry which is preliminary data.</text>
</comment>
<feature type="domain" description="Aminoacyl-transfer RNA synthetases class-II family profile" evidence="11">
    <location>
        <begin position="33"/>
        <end position="496"/>
    </location>
</feature>
<evidence type="ECO:0000256" key="3">
    <source>
        <dbReference type="ARBA" id="ARBA00022490"/>
    </source>
</evidence>
<protein>
    <recommendedName>
        <fullName evidence="10">Proline--tRNA ligase</fullName>
        <ecNumber evidence="10">6.1.1.15</ecNumber>
    </recommendedName>
    <alternativeName>
        <fullName evidence="10">Prolyl-tRNA synthetase</fullName>
        <shortName evidence="10">ProRS</shortName>
    </alternativeName>
</protein>